<reference evidence="1" key="1">
    <citation type="submission" date="2020-05" db="EMBL/GenBank/DDBJ databases">
        <authorList>
            <person name="Chiriac C."/>
            <person name="Salcher M."/>
            <person name="Ghai R."/>
            <person name="Kavagutti S V."/>
        </authorList>
    </citation>
    <scope>NUCLEOTIDE SEQUENCE</scope>
</reference>
<protein>
    <submittedName>
        <fullName evidence="1">Uncharacterized protein</fullName>
    </submittedName>
</protein>
<evidence type="ECO:0000313" key="3">
    <source>
        <dbReference type="EMBL" id="CAB5228425.1"/>
    </source>
</evidence>
<dbReference type="EMBL" id="LR798385">
    <property type="protein sequence ID" value="CAB5228425.1"/>
    <property type="molecule type" value="Genomic_DNA"/>
</dbReference>
<dbReference type="EMBL" id="LR797042">
    <property type="protein sequence ID" value="CAB4183428.1"/>
    <property type="molecule type" value="Genomic_DNA"/>
</dbReference>
<dbReference type="Pfam" id="PF23984">
    <property type="entry name" value="DUF7307"/>
    <property type="match status" value="1"/>
</dbReference>
<gene>
    <name evidence="1" type="ORF">UFOVP1084_61</name>
    <name evidence="2" type="ORF">UFOVP1328_17</name>
    <name evidence="3" type="ORF">UFOVP1532_48</name>
</gene>
<proteinExistence type="predicted"/>
<organism evidence="1">
    <name type="scientific">uncultured Caudovirales phage</name>
    <dbReference type="NCBI Taxonomy" id="2100421"/>
    <lineage>
        <taxon>Viruses</taxon>
        <taxon>Duplodnaviria</taxon>
        <taxon>Heunggongvirae</taxon>
        <taxon>Uroviricota</taxon>
        <taxon>Caudoviricetes</taxon>
        <taxon>Peduoviridae</taxon>
        <taxon>Maltschvirus</taxon>
        <taxon>Maltschvirus maltsch</taxon>
    </lineage>
</organism>
<dbReference type="InterPro" id="IPR055731">
    <property type="entry name" value="Pam3_gp33-like"/>
</dbReference>
<accession>A0A6J5QR32</accession>
<dbReference type="EMBL" id="LR797278">
    <property type="protein sequence ID" value="CAB4199103.1"/>
    <property type="molecule type" value="Genomic_DNA"/>
</dbReference>
<evidence type="ECO:0000313" key="1">
    <source>
        <dbReference type="EMBL" id="CAB4183428.1"/>
    </source>
</evidence>
<evidence type="ECO:0000313" key="2">
    <source>
        <dbReference type="EMBL" id="CAB4199103.1"/>
    </source>
</evidence>
<sequence>MDHAMNEAMRFFYEKKQRHHILKQESDAASEEYREAEQHVLDRMEELGLKTFTVDLPGIGEVRFTKRKPTVYGRIVDADAAYVALDKQGRAEEMFAPKVQASRLNELVREFLEQGIPLPDGVDFYERAGVTVSRAK</sequence>
<name>A0A6J5QR32_9CAUD</name>